<reference evidence="9 10" key="1">
    <citation type="submission" date="2016-10" db="EMBL/GenBank/DDBJ databases">
        <authorList>
            <person name="de Groot N.N."/>
        </authorList>
    </citation>
    <scope>NUCLEOTIDE SEQUENCE [LARGE SCALE GENOMIC DNA]</scope>
    <source>
        <strain evidence="9 10">ATCC 43154</strain>
    </source>
</reference>
<gene>
    <name evidence="9" type="ORF">SAMN02982985_04720</name>
</gene>
<keyword evidence="2" id="KW-1003">Cell membrane</keyword>
<name>A0A1I4SBG0_9BURK</name>
<dbReference type="Gene3D" id="3.40.50.300">
    <property type="entry name" value="P-loop containing nucleotide triphosphate hydrolases"/>
    <property type="match status" value="1"/>
</dbReference>
<feature type="domain" description="ABC transporter" evidence="8">
    <location>
        <begin position="4"/>
        <end position="235"/>
    </location>
</feature>
<dbReference type="GO" id="GO:0046677">
    <property type="term" value="P:response to antibiotic"/>
    <property type="evidence" value="ECO:0007669"/>
    <property type="project" value="UniProtKB-KW"/>
</dbReference>
<keyword evidence="6" id="KW-0046">Antibiotic resistance</keyword>
<dbReference type="Proteomes" id="UP000199470">
    <property type="component" value="Unassembled WGS sequence"/>
</dbReference>
<protein>
    <submittedName>
        <fullName evidence="9">Putative ABC transport system ATP-binding protein</fullName>
    </submittedName>
</protein>
<sequence>MAILEVEAVSKHFQRGAERIVALDAVSFRIDQPSVTAIAGPSGSGKSTLLGMLARFDQPDSGYIRVDGERLDQIADAALDQYRNRKLGFVFQQFNLIGALTALENVELALAPQGLPAREARERASAMLEQVGMAQRLGHAPAELSGGQQQRVAIARALVNRPSLVIADEPTGNLDSKTAQQLLELIAKLNQQTKTTFIIATHDQRVMDMAQRVIHLEDGRQVAGPVAAAAAAVAGHGRTA</sequence>
<accession>A0A1I4SBG0</accession>
<dbReference type="OrthoDB" id="581709at2"/>
<comment type="similarity">
    <text evidence="7">Belongs to the ABC transporter superfamily. Macrolide exporter (TC 3.A.1.122) family.</text>
</comment>
<keyword evidence="3" id="KW-0547">Nucleotide-binding</keyword>
<proteinExistence type="inferred from homology"/>
<dbReference type="SUPFAM" id="SSF52540">
    <property type="entry name" value="P-loop containing nucleoside triphosphate hydrolases"/>
    <property type="match status" value="1"/>
</dbReference>
<dbReference type="STRING" id="758825.SAMN02982985_04720"/>
<dbReference type="CDD" id="cd03255">
    <property type="entry name" value="ABC_MJ0796_LolCDE_FtsE"/>
    <property type="match status" value="1"/>
</dbReference>
<dbReference type="Pfam" id="PF00005">
    <property type="entry name" value="ABC_tran"/>
    <property type="match status" value="1"/>
</dbReference>
<evidence type="ECO:0000313" key="10">
    <source>
        <dbReference type="Proteomes" id="UP000199470"/>
    </source>
</evidence>
<keyword evidence="4 9" id="KW-0067">ATP-binding</keyword>
<dbReference type="GO" id="GO:0016887">
    <property type="term" value="F:ATP hydrolysis activity"/>
    <property type="evidence" value="ECO:0007669"/>
    <property type="project" value="InterPro"/>
</dbReference>
<evidence type="ECO:0000256" key="2">
    <source>
        <dbReference type="ARBA" id="ARBA00022475"/>
    </source>
</evidence>
<evidence type="ECO:0000256" key="4">
    <source>
        <dbReference type="ARBA" id="ARBA00022840"/>
    </source>
</evidence>
<dbReference type="RefSeq" id="WP_093390148.1">
    <property type="nucleotide sequence ID" value="NZ_FOTW01000025.1"/>
</dbReference>
<evidence type="ECO:0000256" key="3">
    <source>
        <dbReference type="ARBA" id="ARBA00022741"/>
    </source>
</evidence>
<evidence type="ECO:0000256" key="6">
    <source>
        <dbReference type="ARBA" id="ARBA00023251"/>
    </source>
</evidence>
<dbReference type="InterPro" id="IPR017871">
    <property type="entry name" value="ABC_transporter-like_CS"/>
</dbReference>
<dbReference type="EMBL" id="FOTW01000025">
    <property type="protein sequence ID" value="SFM61650.1"/>
    <property type="molecule type" value="Genomic_DNA"/>
</dbReference>
<dbReference type="InterPro" id="IPR017911">
    <property type="entry name" value="MacB-like_ATP-bd"/>
</dbReference>
<evidence type="ECO:0000256" key="7">
    <source>
        <dbReference type="ARBA" id="ARBA00038388"/>
    </source>
</evidence>
<dbReference type="PANTHER" id="PTHR42798:SF7">
    <property type="entry name" value="ALPHA-D-RIBOSE 1-METHYLPHOSPHONATE 5-TRIPHOSPHATE SYNTHASE SUBUNIT PHNL"/>
    <property type="match status" value="1"/>
</dbReference>
<dbReference type="InterPro" id="IPR027417">
    <property type="entry name" value="P-loop_NTPase"/>
</dbReference>
<dbReference type="InterPro" id="IPR003439">
    <property type="entry name" value="ABC_transporter-like_ATP-bd"/>
</dbReference>
<dbReference type="AlphaFoldDB" id="A0A1I4SBG0"/>
<keyword evidence="1" id="KW-0813">Transport</keyword>
<dbReference type="FunFam" id="3.40.50.300:FF:000032">
    <property type="entry name" value="Export ABC transporter ATP-binding protein"/>
    <property type="match status" value="1"/>
</dbReference>
<evidence type="ECO:0000256" key="1">
    <source>
        <dbReference type="ARBA" id="ARBA00022448"/>
    </source>
</evidence>
<dbReference type="GO" id="GO:0098796">
    <property type="term" value="C:membrane protein complex"/>
    <property type="evidence" value="ECO:0007669"/>
    <property type="project" value="UniProtKB-ARBA"/>
</dbReference>
<dbReference type="SMART" id="SM00382">
    <property type="entry name" value="AAA"/>
    <property type="match status" value="1"/>
</dbReference>
<evidence type="ECO:0000259" key="8">
    <source>
        <dbReference type="PROSITE" id="PS50893"/>
    </source>
</evidence>
<dbReference type="PANTHER" id="PTHR42798">
    <property type="entry name" value="LIPOPROTEIN-RELEASING SYSTEM ATP-BINDING PROTEIN LOLD"/>
    <property type="match status" value="1"/>
</dbReference>
<organism evidence="9 10">
    <name type="scientific">Rugamonas rubra</name>
    <dbReference type="NCBI Taxonomy" id="758825"/>
    <lineage>
        <taxon>Bacteria</taxon>
        <taxon>Pseudomonadati</taxon>
        <taxon>Pseudomonadota</taxon>
        <taxon>Betaproteobacteria</taxon>
        <taxon>Burkholderiales</taxon>
        <taxon>Oxalobacteraceae</taxon>
        <taxon>Telluria group</taxon>
        <taxon>Rugamonas</taxon>
    </lineage>
</organism>
<dbReference type="InterPro" id="IPR003593">
    <property type="entry name" value="AAA+_ATPase"/>
</dbReference>
<evidence type="ECO:0000313" key="9">
    <source>
        <dbReference type="EMBL" id="SFM61650.1"/>
    </source>
</evidence>
<dbReference type="GO" id="GO:0005524">
    <property type="term" value="F:ATP binding"/>
    <property type="evidence" value="ECO:0007669"/>
    <property type="project" value="UniProtKB-KW"/>
</dbReference>
<keyword evidence="5" id="KW-1133">Transmembrane helix</keyword>
<dbReference type="PROSITE" id="PS00211">
    <property type="entry name" value="ABC_TRANSPORTER_1"/>
    <property type="match status" value="1"/>
</dbReference>
<dbReference type="GO" id="GO:0022857">
    <property type="term" value="F:transmembrane transporter activity"/>
    <property type="evidence" value="ECO:0007669"/>
    <property type="project" value="UniProtKB-ARBA"/>
</dbReference>
<dbReference type="PROSITE" id="PS50893">
    <property type="entry name" value="ABC_TRANSPORTER_2"/>
    <property type="match status" value="1"/>
</dbReference>
<keyword evidence="5" id="KW-0472">Membrane</keyword>
<keyword evidence="5" id="KW-0812">Transmembrane</keyword>
<evidence type="ECO:0000256" key="5">
    <source>
        <dbReference type="ARBA" id="ARBA00022989"/>
    </source>
</evidence>
<keyword evidence="10" id="KW-1185">Reference proteome</keyword>